<feature type="domain" description="SIS" evidence="2">
    <location>
        <begin position="29"/>
        <end position="170"/>
    </location>
</feature>
<keyword evidence="3" id="KW-0413">Isomerase</keyword>
<dbReference type="CDD" id="cd05008">
    <property type="entry name" value="SIS_GlmS_GlmD_1"/>
    <property type="match status" value="1"/>
</dbReference>
<dbReference type="SUPFAM" id="SSF53697">
    <property type="entry name" value="SIS domain"/>
    <property type="match status" value="1"/>
</dbReference>
<protein>
    <submittedName>
        <fullName evidence="3">Phosphosugar isomerase</fullName>
        <ecNumber evidence="3">2.6.1.16</ecNumber>
    </submittedName>
</protein>
<evidence type="ECO:0000256" key="1">
    <source>
        <dbReference type="ARBA" id="ARBA00022737"/>
    </source>
</evidence>
<sequence length="353" mass="39352">MSPTMLTYINEESDVLANIIRRHRQSLEEVSRFASQKTLRRILILATGSSSNAAFCARYFFERCDISIDIKEPYTFSQYENSDPQADMVIAISQSGKSASTLEAMRKVQAQGRPVFALTADPQSPLGKASDYPLDILTGIESVGFVTRGFSATVLNLLLIALLIARQQQRLTESQVEEYVAQLQRIAATLPLVIVRTEAFIHQHQAVLRNGTRFVATGYGALVGVAKELETKFTETVRVPSSGFELEAYMHGPYLEANAEHVMFFFEDRPDARSRALREYMTPAVAKTFTLTLAKAAQDDQTLALDVAVDHHFSPLLLIVPVQLMAFHIASLKGIDLSVRIFDDFDRVLKSKI</sequence>
<name>A0A379V0U0_SALET</name>
<gene>
    <name evidence="3" type="primary">glmS_2</name>
    <name evidence="3" type="ORF">NCTC5798_05107</name>
</gene>
<dbReference type="EMBL" id="UGXK01000001">
    <property type="protein sequence ID" value="SUG73817.1"/>
    <property type="molecule type" value="Genomic_DNA"/>
</dbReference>
<dbReference type="InterPro" id="IPR035466">
    <property type="entry name" value="GlmS/AgaS_SIS"/>
</dbReference>
<keyword evidence="1" id="KW-0677">Repeat</keyword>
<dbReference type="Pfam" id="PF01380">
    <property type="entry name" value="SIS"/>
    <property type="match status" value="1"/>
</dbReference>
<dbReference type="InterPro" id="IPR001347">
    <property type="entry name" value="SIS_dom"/>
</dbReference>
<dbReference type="PANTHER" id="PTHR10937">
    <property type="entry name" value="GLUCOSAMINE--FRUCTOSE-6-PHOSPHATE AMINOTRANSFERASE, ISOMERIZING"/>
    <property type="match status" value="1"/>
</dbReference>
<dbReference type="EC" id="2.6.1.16" evidence="3"/>
<dbReference type="AlphaFoldDB" id="A0A379V0U0"/>
<dbReference type="PANTHER" id="PTHR10937:SF17">
    <property type="entry name" value="GLUCOSAMINE-FRUCTOSE-6-PHOSPHATE AMINOTRANSFERASE"/>
    <property type="match status" value="1"/>
</dbReference>
<keyword evidence="3" id="KW-0032">Aminotransferase</keyword>
<dbReference type="GO" id="GO:0006047">
    <property type="term" value="P:UDP-N-acetylglucosamine metabolic process"/>
    <property type="evidence" value="ECO:0007669"/>
    <property type="project" value="TreeGrafter"/>
</dbReference>
<dbReference type="GO" id="GO:0006002">
    <property type="term" value="P:fructose 6-phosphate metabolic process"/>
    <property type="evidence" value="ECO:0007669"/>
    <property type="project" value="TreeGrafter"/>
</dbReference>
<dbReference type="Gene3D" id="3.40.50.10490">
    <property type="entry name" value="Glucose-6-phosphate isomerase like protein, domain 1"/>
    <property type="match status" value="2"/>
</dbReference>
<dbReference type="PROSITE" id="PS51464">
    <property type="entry name" value="SIS"/>
    <property type="match status" value="1"/>
</dbReference>
<dbReference type="GO" id="GO:0016853">
    <property type="term" value="F:isomerase activity"/>
    <property type="evidence" value="ECO:0007669"/>
    <property type="project" value="UniProtKB-KW"/>
</dbReference>
<accession>A0A379V0U0</accession>
<dbReference type="GO" id="GO:0004360">
    <property type="term" value="F:glutamine-fructose-6-phosphate transaminase (isomerizing) activity"/>
    <property type="evidence" value="ECO:0007669"/>
    <property type="project" value="UniProtKB-EC"/>
</dbReference>
<keyword evidence="3" id="KW-0808">Transferase</keyword>
<dbReference type="InterPro" id="IPR046348">
    <property type="entry name" value="SIS_dom_sf"/>
</dbReference>
<dbReference type="GO" id="GO:0097367">
    <property type="term" value="F:carbohydrate derivative binding"/>
    <property type="evidence" value="ECO:0007669"/>
    <property type="project" value="InterPro"/>
</dbReference>
<dbReference type="CDD" id="cd05009">
    <property type="entry name" value="SIS_GlmS_GlmD_2"/>
    <property type="match status" value="1"/>
</dbReference>
<dbReference type="InterPro" id="IPR035490">
    <property type="entry name" value="GlmS/FrlB_SIS"/>
</dbReference>
<dbReference type="GO" id="GO:0006487">
    <property type="term" value="P:protein N-linked glycosylation"/>
    <property type="evidence" value="ECO:0007669"/>
    <property type="project" value="TreeGrafter"/>
</dbReference>
<dbReference type="Proteomes" id="UP000255534">
    <property type="component" value="Unassembled WGS sequence"/>
</dbReference>
<proteinExistence type="predicted"/>
<reference evidence="3 4" key="1">
    <citation type="submission" date="2018-06" db="EMBL/GenBank/DDBJ databases">
        <authorList>
            <consortium name="Pathogen Informatics"/>
            <person name="Doyle S."/>
        </authorList>
    </citation>
    <scope>NUCLEOTIDE SEQUENCE [LARGE SCALE GENOMIC DNA]</scope>
    <source>
        <strain evidence="3 4">NCTC5798</strain>
    </source>
</reference>
<evidence type="ECO:0000259" key="2">
    <source>
        <dbReference type="PROSITE" id="PS51464"/>
    </source>
</evidence>
<organism evidence="3 4">
    <name type="scientific">Salmonella enterica I</name>
    <dbReference type="NCBI Taxonomy" id="59201"/>
    <lineage>
        <taxon>Bacteria</taxon>
        <taxon>Pseudomonadati</taxon>
        <taxon>Pseudomonadota</taxon>
        <taxon>Gammaproteobacteria</taxon>
        <taxon>Enterobacterales</taxon>
        <taxon>Enterobacteriaceae</taxon>
        <taxon>Salmonella</taxon>
    </lineage>
</organism>
<evidence type="ECO:0000313" key="3">
    <source>
        <dbReference type="EMBL" id="SUG73817.1"/>
    </source>
</evidence>
<evidence type="ECO:0000313" key="4">
    <source>
        <dbReference type="Proteomes" id="UP000255534"/>
    </source>
</evidence>